<evidence type="ECO:0000256" key="2">
    <source>
        <dbReference type="SAM" id="Phobius"/>
    </source>
</evidence>
<feature type="region of interest" description="Disordered" evidence="1">
    <location>
        <begin position="1"/>
        <end position="28"/>
    </location>
</feature>
<evidence type="ECO:0000313" key="3">
    <source>
        <dbReference type="EMBL" id="KKQ97767.1"/>
    </source>
</evidence>
<evidence type="ECO:0000313" key="4">
    <source>
        <dbReference type="Proteomes" id="UP000034325"/>
    </source>
</evidence>
<keyword evidence="2" id="KW-0812">Transmembrane</keyword>
<evidence type="ECO:0000256" key="1">
    <source>
        <dbReference type="SAM" id="MobiDB-lite"/>
    </source>
</evidence>
<accession>A0A0G0M378</accession>
<dbReference type="EMBL" id="LBWA01000008">
    <property type="protein sequence ID" value="KKQ97767.1"/>
    <property type="molecule type" value="Genomic_DNA"/>
</dbReference>
<feature type="compositionally biased region" description="Basic and acidic residues" evidence="1">
    <location>
        <begin position="14"/>
        <end position="27"/>
    </location>
</feature>
<protein>
    <submittedName>
        <fullName evidence="3">Uncharacterized protein</fullName>
    </submittedName>
</protein>
<sequence>MTHIPGTGITSNQMEKESTFSEQKGKDTPSTILSVVNVRELKKPKLERPNEEVATWYNKAWVWVLFGSFTSLIFVILALINIRFLFLIPLGPIIGLFSWGIRKYVRKYDDATKGLFRHS</sequence>
<feature type="transmembrane region" description="Helical" evidence="2">
    <location>
        <begin position="84"/>
        <end position="101"/>
    </location>
</feature>
<keyword evidence="2" id="KW-1133">Transmembrane helix</keyword>
<reference evidence="3 4" key="1">
    <citation type="journal article" date="2015" name="Nature">
        <title>rRNA introns, odd ribosomes, and small enigmatic genomes across a large radiation of phyla.</title>
        <authorList>
            <person name="Brown C.T."/>
            <person name="Hug L.A."/>
            <person name="Thomas B.C."/>
            <person name="Sharon I."/>
            <person name="Castelle C.J."/>
            <person name="Singh A."/>
            <person name="Wilkins M.J."/>
            <person name="Williams K.H."/>
            <person name="Banfield J.F."/>
        </authorList>
    </citation>
    <scope>NUCLEOTIDE SEQUENCE [LARGE SCALE GENOMIC DNA]</scope>
</reference>
<dbReference type="AlphaFoldDB" id="A0A0G0M378"/>
<feature type="transmembrane region" description="Helical" evidence="2">
    <location>
        <begin position="60"/>
        <end position="79"/>
    </location>
</feature>
<organism evidence="3 4">
    <name type="scientific">Candidatus Woesebacteria bacterium GW2011_GWA1_39_12</name>
    <dbReference type="NCBI Taxonomy" id="1618549"/>
    <lineage>
        <taxon>Bacteria</taxon>
        <taxon>Candidatus Woeseibacteriota</taxon>
    </lineage>
</organism>
<proteinExistence type="predicted"/>
<dbReference type="Proteomes" id="UP000034325">
    <property type="component" value="Unassembled WGS sequence"/>
</dbReference>
<gene>
    <name evidence="3" type="ORF">UT23_C0008G0040</name>
</gene>
<keyword evidence="2" id="KW-0472">Membrane</keyword>
<comment type="caution">
    <text evidence="3">The sequence shown here is derived from an EMBL/GenBank/DDBJ whole genome shotgun (WGS) entry which is preliminary data.</text>
</comment>
<name>A0A0G0M378_9BACT</name>